<feature type="transmembrane region" description="Helical" evidence="1">
    <location>
        <begin position="132"/>
        <end position="155"/>
    </location>
</feature>
<keyword evidence="1" id="KW-0472">Membrane</keyword>
<comment type="caution">
    <text evidence="2">The sequence shown here is derived from an EMBL/GenBank/DDBJ whole genome shotgun (WGS) entry which is preliminary data.</text>
</comment>
<gene>
    <name evidence="2" type="ORF">BW685_29275</name>
</gene>
<evidence type="ECO:0000313" key="2">
    <source>
        <dbReference type="EMBL" id="OMG69626.1"/>
    </source>
</evidence>
<organism evidence="2 3">
    <name type="scientific">Burkholderia ubonensis</name>
    <dbReference type="NCBI Taxonomy" id="101571"/>
    <lineage>
        <taxon>Bacteria</taxon>
        <taxon>Pseudomonadati</taxon>
        <taxon>Pseudomonadota</taxon>
        <taxon>Betaproteobacteria</taxon>
        <taxon>Burkholderiales</taxon>
        <taxon>Burkholderiaceae</taxon>
        <taxon>Burkholderia</taxon>
        <taxon>Burkholderia cepacia complex</taxon>
    </lineage>
</organism>
<evidence type="ECO:0000256" key="1">
    <source>
        <dbReference type="SAM" id="Phobius"/>
    </source>
</evidence>
<evidence type="ECO:0000313" key="3">
    <source>
        <dbReference type="Proteomes" id="UP000187194"/>
    </source>
</evidence>
<keyword evidence="1" id="KW-1133">Transmembrane helix</keyword>
<dbReference type="RefSeq" id="WP_059998912.1">
    <property type="nucleotide sequence ID" value="NZ_LOZJ01000080.1"/>
</dbReference>
<accession>A0A104IQX9</accession>
<keyword evidence="1" id="KW-0812">Transmembrane</keyword>
<sequence length="162" mass="17288">MRLTIAKPISLAFFTVLGGLLGFTLHNGFIESLASTHATWLVAGPPSQMFVDQLRTTIAFGILGAAVSIGISYFRTHITSAKARTVATLLLVAVAVAGTWGAQAIILARLAATTAATAQLNIPLLLPLPHIPAFWIAVTATVCVVIDVGITMLFLRRRHCWR</sequence>
<feature type="transmembrane region" description="Helical" evidence="1">
    <location>
        <begin position="54"/>
        <end position="74"/>
    </location>
</feature>
<dbReference type="Proteomes" id="UP000187194">
    <property type="component" value="Unassembled WGS sequence"/>
</dbReference>
<dbReference type="EMBL" id="MTJZ01000064">
    <property type="protein sequence ID" value="OMG69626.1"/>
    <property type="molecule type" value="Genomic_DNA"/>
</dbReference>
<protein>
    <submittedName>
        <fullName evidence="2">Uncharacterized protein</fullName>
    </submittedName>
</protein>
<dbReference type="AlphaFoldDB" id="A0A104IQX9"/>
<reference evidence="2 3" key="1">
    <citation type="submission" date="2017-01" db="EMBL/GenBank/DDBJ databases">
        <title>Phylogeographic, genomic and meropenem susceptibility analysis of Burkholderia ubonensis.</title>
        <authorList>
            <person name="Price E.P."/>
            <person name="Sarovich D.S."/>
            <person name="Webb J.R."/>
            <person name="Hall C.M."/>
            <person name="Sahl J.W."/>
            <person name="Kaestli M."/>
            <person name="Mayo M."/>
            <person name="Harrington G."/>
            <person name="Baker A.L."/>
            <person name="Sidak-Loftis L.C."/>
            <person name="Lummis M."/>
            <person name="Schupp J.M."/>
            <person name="Gillece J.D."/>
            <person name="Tuanyok A."/>
            <person name="Warner J."/>
            <person name="Busch J.D."/>
            <person name="Keim P."/>
            <person name="Currie B.J."/>
            <person name="Wagner D.M."/>
        </authorList>
    </citation>
    <scope>NUCLEOTIDE SEQUENCE [LARGE SCALE GENOMIC DNA]</scope>
    <source>
        <strain evidence="2 3">A21</strain>
    </source>
</reference>
<proteinExistence type="predicted"/>
<name>A0A104IQX9_9BURK</name>
<feature type="transmembrane region" description="Helical" evidence="1">
    <location>
        <begin position="86"/>
        <end position="112"/>
    </location>
</feature>